<dbReference type="AlphaFoldDB" id="A0A0F7JNZ9"/>
<dbReference type="PATRIC" id="fig|1309411.5.peg.3086"/>
<dbReference type="KEGG" id="dch:SY84_15115"/>
<protein>
    <submittedName>
        <fullName evidence="1">Uncharacterized protein</fullName>
    </submittedName>
</protein>
<sequence>MHGPVKSDKRLFRVRIKDSACRIWDYDPQIPEQLPESQIRISFNLLQKQFDKGKIRFLARV</sequence>
<name>A0A0F7JNZ9_9DEIO</name>
<dbReference type="EMBL" id="CP011389">
    <property type="protein sequence ID" value="AKH18126.1"/>
    <property type="molecule type" value="Genomic_DNA"/>
</dbReference>
<reference evidence="1 2" key="1">
    <citation type="submission" date="2015-01" db="EMBL/GenBank/DDBJ databases">
        <title>Deinococcus soli/N5/whole genome sequencing.</title>
        <authorList>
            <person name="Kim M.K."/>
            <person name="Srinivasan S."/>
            <person name="Lee J.-J."/>
        </authorList>
    </citation>
    <scope>NUCLEOTIDE SEQUENCE [LARGE SCALE GENOMIC DNA]</scope>
    <source>
        <strain evidence="1 2">N5</strain>
    </source>
</reference>
<proteinExistence type="predicted"/>
<evidence type="ECO:0000313" key="1">
    <source>
        <dbReference type="EMBL" id="AKH18126.1"/>
    </source>
</evidence>
<organism evidence="1 2">
    <name type="scientific">Deinococcus soli</name>
    <name type="common">ex Cha et al. 2016</name>
    <dbReference type="NCBI Taxonomy" id="1309411"/>
    <lineage>
        <taxon>Bacteria</taxon>
        <taxon>Thermotogati</taxon>
        <taxon>Deinococcota</taxon>
        <taxon>Deinococci</taxon>
        <taxon>Deinococcales</taxon>
        <taxon>Deinococcaceae</taxon>
        <taxon>Deinococcus</taxon>
    </lineage>
</organism>
<accession>A0A0F7JNZ9</accession>
<keyword evidence="2" id="KW-1185">Reference proteome</keyword>
<evidence type="ECO:0000313" key="2">
    <source>
        <dbReference type="Proteomes" id="UP000034024"/>
    </source>
</evidence>
<dbReference type="Proteomes" id="UP000034024">
    <property type="component" value="Chromosome"/>
</dbReference>
<gene>
    <name evidence="1" type="ORF">SY84_15115</name>
</gene>